<keyword evidence="1" id="KW-0732">Signal</keyword>
<name>A0ABS2WRZ6_9BACT</name>
<evidence type="ECO:0000259" key="2">
    <source>
        <dbReference type="Pfam" id="PF11741"/>
    </source>
</evidence>
<proteinExistence type="predicted"/>
<evidence type="ECO:0000313" key="3">
    <source>
        <dbReference type="EMBL" id="MBN2964452.1"/>
    </source>
</evidence>
<keyword evidence="4" id="KW-1185">Reference proteome</keyword>
<dbReference type="RefSeq" id="WP_205459003.1">
    <property type="nucleotide sequence ID" value="NZ_JAFHKK010000012.1"/>
</dbReference>
<organism evidence="3 4">
    <name type="scientific">Sulfurospirillum tamanense</name>
    <dbReference type="NCBI Taxonomy" id="2813362"/>
    <lineage>
        <taxon>Bacteria</taxon>
        <taxon>Pseudomonadati</taxon>
        <taxon>Campylobacterota</taxon>
        <taxon>Epsilonproteobacteria</taxon>
        <taxon>Campylobacterales</taxon>
        <taxon>Sulfurospirillaceae</taxon>
        <taxon>Sulfurospirillum</taxon>
    </lineage>
</organism>
<reference evidence="3" key="1">
    <citation type="submission" date="2021-02" db="EMBL/GenBank/DDBJ databases">
        <title>Sulfurospirillum tamanensis sp. nov.</title>
        <authorList>
            <person name="Frolova A."/>
            <person name="Merkel A."/>
            <person name="Slobodkin A."/>
        </authorList>
    </citation>
    <scope>NUCLEOTIDE SEQUENCE</scope>
    <source>
        <strain evidence="3">T05b</strain>
    </source>
</reference>
<evidence type="ECO:0000313" key="4">
    <source>
        <dbReference type="Proteomes" id="UP000703590"/>
    </source>
</evidence>
<dbReference type="Pfam" id="PF11741">
    <property type="entry name" value="AMIN"/>
    <property type="match status" value="1"/>
</dbReference>
<accession>A0ABS2WRZ6</accession>
<comment type="caution">
    <text evidence="3">The sequence shown here is derived from an EMBL/GenBank/DDBJ whole genome shotgun (WGS) entry which is preliminary data.</text>
</comment>
<dbReference type="InterPro" id="IPR021731">
    <property type="entry name" value="AMIN_dom"/>
</dbReference>
<feature type="signal peptide" evidence="1">
    <location>
        <begin position="1"/>
        <end position="17"/>
    </location>
</feature>
<dbReference type="Proteomes" id="UP000703590">
    <property type="component" value="Unassembled WGS sequence"/>
</dbReference>
<feature type="domain" description="AMIN" evidence="2">
    <location>
        <begin position="138"/>
        <end position="218"/>
    </location>
</feature>
<dbReference type="EMBL" id="JAFHKK010000012">
    <property type="protein sequence ID" value="MBN2964452.1"/>
    <property type="molecule type" value="Genomic_DNA"/>
</dbReference>
<protein>
    <submittedName>
        <fullName evidence="3">AMIN domain-containing protein</fullName>
    </submittedName>
</protein>
<gene>
    <name evidence="3" type="ORF">JWV37_06650</name>
</gene>
<feature type="chain" id="PRO_5047370602" evidence="1">
    <location>
        <begin position="18"/>
        <end position="222"/>
    </location>
</feature>
<evidence type="ECO:0000256" key="1">
    <source>
        <dbReference type="SAM" id="SignalP"/>
    </source>
</evidence>
<reference evidence="3" key="2">
    <citation type="submission" date="2021-02" db="EMBL/GenBank/DDBJ databases">
        <authorList>
            <person name="Merkel A.Y."/>
        </authorList>
    </citation>
    <scope>NUCLEOTIDE SEQUENCE</scope>
    <source>
        <strain evidence="3">T05b</strain>
    </source>
</reference>
<dbReference type="PROSITE" id="PS51257">
    <property type="entry name" value="PROKAR_LIPOPROTEIN"/>
    <property type="match status" value="1"/>
</dbReference>
<sequence>MRAIIILGIGLVASCFARENPFLPTSETVTTPTNIQEQRGDFEQQATTLPSRARVLQYVVFGYQGVDGGTEELRMEVDKNVDWHDPLVVTTESLLLRPAPVSVPSEPVPEPLRQETVELKQPLVKEVGFGGFIVFEATQMRLKVLTNDVLVRHFMVADPYKVVLDFERDTAFYTKVLEVKNGAFKTITMGNHNGRYRAAILLDGHYLYELKKIEDGYEVLLK</sequence>